<dbReference type="Proteomes" id="UP000597444">
    <property type="component" value="Unassembled WGS sequence"/>
</dbReference>
<comment type="caution">
    <text evidence="1">The sequence shown here is derived from an EMBL/GenBank/DDBJ whole genome shotgun (WGS) entry which is preliminary data.</text>
</comment>
<proteinExistence type="predicted"/>
<dbReference type="SUPFAM" id="SSF54909">
    <property type="entry name" value="Dimeric alpha+beta barrel"/>
    <property type="match status" value="1"/>
</dbReference>
<evidence type="ECO:0000313" key="1">
    <source>
        <dbReference type="EMBL" id="GHO90023.1"/>
    </source>
</evidence>
<name>A0A8J3MZ41_9CHLR</name>
<sequence length="108" mass="12011">MTESLPPTAVIRVSRGNFDPARFEEVDRMAKEIGTYLIPAIQKLPGLLSYYAGTSPDGSMVHVSLWDNEEHANQMGSLKEMIVDARRDSEAVGVTFIPIVNYPISWTI</sequence>
<evidence type="ECO:0000313" key="2">
    <source>
        <dbReference type="Proteomes" id="UP000597444"/>
    </source>
</evidence>
<reference evidence="1" key="1">
    <citation type="submission" date="2020-10" db="EMBL/GenBank/DDBJ databases">
        <title>Taxonomic study of unclassified bacteria belonging to the class Ktedonobacteria.</title>
        <authorList>
            <person name="Yabe S."/>
            <person name="Wang C.M."/>
            <person name="Zheng Y."/>
            <person name="Sakai Y."/>
            <person name="Cavaletti L."/>
            <person name="Monciardini P."/>
            <person name="Donadio S."/>
        </authorList>
    </citation>
    <scope>NUCLEOTIDE SEQUENCE</scope>
    <source>
        <strain evidence="1">ID150040</strain>
    </source>
</reference>
<keyword evidence="2" id="KW-1185">Reference proteome</keyword>
<dbReference type="RefSeq" id="WP_220201031.1">
    <property type="nucleotide sequence ID" value="NZ_BNJK01000001.1"/>
</dbReference>
<dbReference type="AlphaFoldDB" id="A0A8J3MZ41"/>
<dbReference type="EMBL" id="BNJK01000001">
    <property type="protein sequence ID" value="GHO90023.1"/>
    <property type="molecule type" value="Genomic_DNA"/>
</dbReference>
<gene>
    <name evidence="1" type="ORF">KSF_000710</name>
</gene>
<dbReference type="InterPro" id="IPR011008">
    <property type="entry name" value="Dimeric_a/b-barrel"/>
</dbReference>
<evidence type="ECO:0008006" key="3">
    <source>
        <dbReference type="Google" id="ProtNLM"/>
    </source>
</evidence>
<protein>
    <recommendedName>
        <fullName evidence="3">ABM domain-containing protein</fullName>
    </recommendedName>
</protein>
<organism evidence="1 2">
    <name type="scientific">Reticulibacter mediterranei</name>
    <dbReference type="NCBI Taxonomy" id="2778369"/>
    <lineage>
        <taxon>Bacteria</taxon>
        <taxon>Bacillati</taxon>
        <taxon>Chloroflexota</taxon>
        <taxon>Ktedonobacteria</taxon>
        <taxon>Ktedonobacterales</taxon>
        <taxon>Reticulibacteraceae</taxon>
        <taxon>Reticulibacter</taxon>
    </lineage>
</organism>
<accession>A0A8J3MZ41</accession>